<dbReference type="Proteomes" id="UP001197328">
    <property type="component" value="Unassembled WGS sequence"/>
</dbReference>
<organism evidence="2 3">
    <name type="scientific">Pichia angusta</name>
    <name type="common">Yeast</name>
    <name type="synonym">Hansenula polymorpha</name>
    <dbReference type="NCBI Taxonomy" id="870730"/>
    <lineage>
        <taxon>Eukaryota</taxon>
        <taxon>Fungi</taxon>
        <taxon>Dikarya</taxon>
        <taxon>Ascomycota</taxon>
        <taxon>Saccharomycotina</taxon>
        <taxon>Pichiomycetes</taxon>
        <taxon>Pichiales</taxon>
        <taxon>Pichiaceae</taxon>
        <taxon>Ogataea</taxon>
    </lineage>
</organism>
<dbReference type="EMBL" id="JAHLVD010000008">
    <property type="protein sequence ID" value="KAG7848399.1"/>
    <property type="molecule type" value="Genomic_DNA"/>
</dbReference>
<sequence>MFRSLARKLPLARFGRRFLSSDMDEYESMIYKKLAQELEPEPEVQGTHHDQAASAGQRAAEGRDSEVARAAAENQGQKISTTL</sequence>
<accession>A0ABQ7RV08</accession>
<evidence type="ECO:0000256" key="1">
    <source>
        <dbReference type="SAM" id="MobiDB-lite"/>
    </source>
</evidence>
<proteinExistence type="predicted"/>
<feature type="region of interest" description="Disordered" evidence="1">
    <location>
        <begin position="39"/>
        <end position="83"/>
    </location>
</feature>
<name>A0ABQ7RV08_PICAN</name>
<feature type="compositionally biased region" description="Polar residues" evidence="1">
    <location>
        <begin position="74"/>
        <end position="83"/>
    </location>
</feature>
<gene>
    <name evidence="2" type="ORF">KL940_003254</name>
</gene>
<comment type="caution">
    <text evidence="2">The sequence shown here is derived from an EMBL/GenBank/DDBJ whole genome shotgun (WGS) entry which is preliminary data.</text>
</comment>
<protein>
    <submittedName>
        <fullName evidence="2">Uncharacterized protein</fullName>
    </submittedName>
</protein>
<keyword evidence="3" id="KW-1185">Reference proteome</keyword>
<reference evidence="2 3" key="1">
    <citation type="journal article" date="2021" name="G3 (Bethesda)">
        <title>Genomic diversity, chromosomal rearrangements, and interspecies hybridization in the ogataea polymorpha species complex.</title>
        <authorList>
            <person name="Hanson S.J."/>
            <person name="Cinneide E.O."/>
            <person name="Salzberg L.I."/>
            <person name="Wolfe K.H."/>
            <person name="McGowan J."/>
            <person name="Fitzpatrick D.A."/>
            <person name="Matlin K."/>
        </authorList>
    </citation>
    <scope>NUCLEOTIDE SEQUENCE [LARGE SCALE GENOMIC DNA]</scope>
    <source>
        <strain evidence="2">51-138</strain>
    </source>
</reference>
<evidence type="ECO:0000313" key="3">
    <source>
        <dbReference type="Proteomes" id="UP001197328"/>
    </source>
</evidence>
<evidence type="ECO:0000313" key="2">
    <source>
        <dbReference type="EMBL" id="KAG7848399.1"/>
    </source>
</evidence>